<dbReference type="OrthoDB" id="2404656at2759"/>
<proteinExistence type="predicted"/>
<organism evidence="2 3">
    <name type="scientific">Diversispora eburnea</name>
    <dbReference type="NCBI Taxonomy" id="1213867"/>
    <lineage>
        <taxon>Eukaryota</taxon>
        <taxon>Fungi</taxon>
        <taxon>Fungi incertae sedis</taxon>
        <taxon>Mucoromycota</taxon>
        <taxon>Glomeromycotina</taxon>
        <taxon>Glomeromycetes</taxon>
        <taxon>Diversisporales</taxon>
        <taxon>Diversisporaceae</taxon>
        <taxon>Diversispora</taxon>
    </lineage>
</organism>
<evidence type="ECO:0000256" key="1">
    <source>
        <dbReference type="SAM" id="MobiDB-lite"/>
    </source>
</evidence>
<feature type="compositionally biased region" description="Basic and acidic residues" evidence="1">
    <location>
        <begin position="159"/>
        <end position="175"/>
    </location>
</feature>
<feature type="compositionally biased region" description="Basic and acidic residues" evidence="1">
    <location>
        <begin position="189"/>
        <end position="203"/>
    </location>
</feature>
<comment type="caution">
    <text evidence="2">The sequence shown here is derived from an EMBL/GenBank/DDBJ whole genome shotgun (WGS) entry which is preliminary data.</text>
</comment>
<reference evidence="2" key="1">
    <citation type="submission" date="2021-06" db="EMBL/GenBank/DDBJ databases">
        <authorList>
            <person name="Kallberg Y."/>
            <person name="Tangrot J."/>
            <person name="Rosling A."/>
        </authorList>
    </citation>
    <scope>NUCLEOTIDE SEQUENCE</scope>
    <source>
        <strain evidence="2">AZ414A</strain>
    </source>
</reference>
<keyword evidence="3" id="KW-1185">Reference proteome</keyword>
<feature type="region of interest" description="Disordered" evidence="1">
    <location>
        <begin position="155"/>
        <end position="229"/>
    </location>
</feature>
<gene>
    <name evidence="2" type="ORF">DEBURN_LOCUS9883</name>
</gene>
<evidence type="ECO:0000313" key="3">
    <source>
        <dbReference type="Proteomes" id="UP000789706"/>
    </source>
</evidence>
<protein>
    <submittedName>
        <fullName evidence="2">1378_t:CDS:1</fullName>
    </submittedName>
</protein>
<dbReference type="Proteomes" id="UP000789706">
    <property type="component" value="Unassembled WGS sequence"/>
</dbReference>
<sequence>MKTNYFSDTSDTPDWKLLDFLKFRQKEESWTANKQKEYYTYISTLRRMVKTDKGKSVASALETYEAGAVDDLSCSDADAYNHVSTRLNDLNNRSMFNMDCSALSQVNSQEVKKFWEDRDAETFLANLDTAFTIERTLEHNDYINEVGQQRKNLLKKRTKEREEAKCSTKKPRDSASIDYSDLSETDLSDLGHEEKRENGKSDDSDYEPSNHSTSSSYSEHIIRRKKQKISKGKLPEVKVTVRYDNGNASSLNSMSNNVIISQDSSNQEQLPTVIVTNPTTQIPRTPSPRPNVSNIQVTPQKSVLFKESVTYLQNHIRLNVNDQGMIIKDNDTSVEISSIIRNWLVTVLSSSKEDFIKAIMTPLSPLKRNIGERTFIVERIVPLFKAIQSIYNEYKFHWIEIELDCMREVKKIFPKFNLTINQADGLGIRNSSNKAVMFIEVSGGPENTDPKHVKEDSEKLLKELIFGLVSLLRNYLDKSAEKSKNLYTFMIQSIGDRLTLSKLCLTSKHVYKVSQIKSATLPFEFIDVAEFLAVFELLYVLVSELEIQTGVINKLRLSESVDGIIVPRIRDWIWLPDSVSTWECKEIQNENS</sequence>
<name>A0A9N9CMA8_9GLOM</name>
<feature type="compositionally biased region" description="Low complexity" evidence="1">
    <location>
        <begin position="209"/>
        <end position="218"/>
    </location>
</feature>
<dbReference type="AlphaFoldDB" id="A0A9N9CMA8"/>
<evidence type="ECO:0000313" key="2">
    <source>
        <dbReference type="EMBL" id="CAG8608940.1"/>
    </source>
</evidence>
<accession>A0A9N9CMA8</accession>
<dbReference type="EMBL" id="CAJVPK010002231">
    <property type="protein sequence ID" value="CAG8608940.1"/>
    <property type="molecule type" value="Genomic_DNA"/>
</dbReference>